<comment type="similarity">
    <text evidence="1">Belongs to the bacterial solute-binding protein 1 family.</text>
</comment>
<feature type="chain" id="PRO_5045595122" evidence="4">
    <location>
        <begin position="24"/>
        <end position="416"/>
    </location>
</feature>
<dbReference type="InterPro" id="IPR006059">
    <property type="entry name" value="SBP"/>
</dbReference>
<feature type="signal peptide" evidence="4">
    <location>
        <begin position="1"/>
        <end position="23"/>
    </location>
</feature>
<accession>A0ABQ3H2C0</accession>
<sequence>MKLKRTVALAAAVFAATSLNALAAGKVQVEYWSNSLSPKFDSVMKDLTGKFNASQTEIEAKWVDVPWDAFQARMVAAVASGNVPGLVNLPKPWMDQYAQSKMIVPITKQASGFKNVYTEGANKDASYDGQIYGLPWYQVTGVLFYNKDLLAKAGVKEAPKSFTELMQTARLVKEKTGVAGFAPKLNDGFTGWFLYEGLPVIKDGKAVFNSPAHVKLVEEFAAAYKAGVFPKDVFKMQFEDQIAAFGSQKIAMFAEGAHALKRTKTDSPKVYAETGVAGFPQAGGKTPFGGFLFLWSVPKGYKNVDAAVKLGKFLTSDDAQLAFAKASATFPSSNKALDDAYFQAGAKSADPVERATSVAATAIKASRTLTVSGLPDEATMNKKLDDEVQAAVTGRKSAKQALDDAAAFWNGKLASK</sequence>
<proteinExistence type="inferred from homology"/>
<organism evidence="5 6">
    <name type="scientific">Jeongeupia chitinilytica</name>
    <dbReference type="NCBI Taxonomy" id="1041641"/>
    <lineage>
        <taxon>Bacteria</taxon>
        <taxon>Pseudomonadati</taxon>
        <taxon>Pseudomonadota</taxon>
        <taxon>Betaproteobacteria</taxon>
        <taxon>Neisseriales</taxon>
        <taxon>Chitinibacteraceae</taxon>
        <taxon>Jeongeupia</taxon>
    </lineage>
</organism>
<dbReference type="CDD" id="cd13585">
    <property type="entry name" value="PBP2_TMBP_like"/>
    <property type="match status" value="1"/>
</dbReference>
<dbReference type="Pfam" id="PF13416">
    <property type="entry name" value="SBP_bac_8"/>
    <property type="match status" value="1"/>
</dbReference>
<comment type="caution">
    <text evidence="5">The sequence shown here is derived from an EMBL/GenBank/DDBJ whole genome shotgun (WGS) entry which is preliminary data.</text>
</comment>
<dbReference type="PANTHER" id="PTHR30061">
    <property type="entry name" value="MALTOSE-BINDING PERIPLASMIC PROTEIN"/>
    <property type="match status" value="1"/>
</dbReference>
<dbReference type="Gene3D" id="3.40.190.10">
    <property type="entry name" value="Periplasmic binding protein-like II"/>
    <property type="match status" value="1"/>
</dbReference>
<keyword evidence="3 4" id="KW-0732">Signal</keyword>
<keyword evidence="2" id="KW-0813">Transport</keyword>
<dbReference type="Proteomes" id="UP000604737">
    <property type="component" value="Unassembled WGS sequence"/>
</dbReference>
<evidence type="ECO:0000313" key="6">
    <source>
        <dbReference type="Proteomes" id="UP000604737"/>
    </source>
</evidence>
<evidence type="ECO:0000256" key="4">
    <source>
        <dbReference type="SAM" id="SignalP"/>
    </source>
</evidence>
<protein>
    <submittedName>
        <fullName evidence="5">Sugar ABC transporter substrate-binding protein</fullName>
    </submittedName>
</protein>
<dbReference type="SUPFAM" id="SSF53850">
    <property type="entry name" value="Periplasmic binding protein-like II"/>
    <property type="match status" value="1"/>
</dbReference>
<dbReference type="EMBL" id="BMYO01000007">
    <property type="protein sequence ID" value="GHD65968.1"/>
    <property type="molecule type" value="Genomic_DNA"/>
</dbReference>
<evidence type="ECO:0000256" key="3">
    <source>
        <dbReference type="ARBA" id="ARBA00022729"/>
    </source>
</evidence>
<evidence type="ECO:0000256" key="2">
    <source>
        <dbReference type="ARBA" id="ARBA00022448"/>
    </source>
</evidence>
<dbReference type="PANTHER" id="PTHR30061:SF50">
    <property type="entry name" value="MALTOSE_MALTODEXTRIN-BINDING PERIPLASMIC PROTEIN"/>
    <property type="match status" value="1"/>
</dbReference>
<evidence type="ECO:0000256" key="1">
    <source>
        <dbReference type="ARBA" id="ARBA00008520"/>
    </source>
</evidence>
<reference evidence="6" key="1">
    <citation type="journal article" date="2019" name="Int. J. Syst. Evol. Microbiol.">
        <title>The Global Catalogue of Microorganisms (GCM) 10K type strain sequencing project: providing services to taxonomists for standard genome sequencing and annotation.</title>
        <authorList>
            <consortium name="The Broad Institute Genomics Platform"/>
            <consortium name="The Broad Institute Genome Sequencing Center for Infectious Disease"/>
            <person name="Wu L."/>
            <person name="Ma J."/>
        </authorList>
    </citation>
    <scope>NUCLEOTIDE SEQUENCE [LARGE SCALE GENOMIC DNA]</scope>
    <source>
        <strain evidence="6">KCTC 23701</strain>
    </source>
</reference>
<name>A0ABQ3H2C0_9NEIS</name>
<keyword evidence="6" id="KW-1185">Reference proteome</keyword>
<dbReference type="RefSeq" id="WP_189461460.1">
    <property type="nucleotide sequence ID" value="NZ_BMYO01000007.1"/>
</dbReference>
<gene>
    <name evidence="5" type="ORF">GCM10007350_27380</name>
</gene>
<evidence type="ECO:0000313" key="5">
    <source>
        <dbReference type="EMBL" id="GHD65968.1"/>
    </source>
</evidence>